<name>A0A2M7UGZ6_9BACT</name>
<protein>
    <submittedName>
        <fullName evidence="1">Uncharacterized protein</fullName>
    </submittedName>
</protein>
<dbReference type="EMBL" id="PFOI01000049">
    <property type="protein sequence ID" value="PIZ70486.1"/>
    <property type="molecule type" value="Genomic_DNA"/>
</dbReference>
<dbReference type="AlphaFoldDB" id="A0A2M7UGZ6"/>
<accession>A0A2M7UGZ6</accession>
<dbReference type="SUPFAM" id="SSF53448">
    <property type="entry name" value="Nucleotide-diphospho-sugar transferases"/>
    <property type="match status" value="1"/>
</dbReference>
<comment type="caution">
    <text evidence="1">The sequence shown here is derived from an EMBL/GenBank/DDBJ whole genome shotgun (WGS) entry which is preliminary data.</text>
</comment>
<gene>
    <name evidence="1" type="ORF">COY09_02885</name>
</gene>
<dbReference type="Proteomes" id="UP000231071">
    <property type="component" value="Unassembled WGS sequence"/>
</dbReference>
<evidence type="ECO:0000313" key="1">
    <source>
        <dbReference type="EMBL" id="PIZ70486.1"/>
    </source>
</evidence>
<sequence>MFLTCNASVPRKKIIKVGGFDTRFEKNILEDTHLAAKLIASGMYVVPILEAAAYHIAHKAPKKQHHEKFKRNF</sequence>
<organism evidence="1 2">
    <name type="scientific">Candidatus Portnoybacteria bacterium CG_4_10_14_0_2_um_filter_39_11</name>
    <dbReference type="NCBI Taxonomy" id="1974797"/>
    <lineage>
        <taxon>Bacteria</taxon>
        <taxon>Candidatus Portnoyibacteriota</taxon>
    </lineage>
</organism>
<reference evidence="2" key="1">
    <citation type="submission" date="2017-09" db="EMBL/GenBank/DDBJ databases">
        <title>Depth-based differentiation of microbial function through sediment-hosted aquifers and enrichment of novel symbionts in the deep terrestrial subsurface.</title>
        <authorList>
            <person name="Probst A.J."/>
            <person name="Ladd B."/>
            <person name="Jarett J.K."/>
            <person name="Geller-Mcgrath D.E."/>
            <person name="Sieber C.M.K."/>
            <person name="Emerson J.B."/>
            <person name="Anantharaman K."/>
            <person name="Thomas B.C."/>
            <person name="Malmstrom R."/>
            <person name="Stieglmeier M."/>
            <person name="Klingl A."/>
            <person name="Woyke T."/>
            <person name="Ryan C.M."/>
            <person name="Banfield J.F."/>
        </authorList>
    </citation>
    <scope>NUCLEOTIDE SEQUENCE [LARGE SCALE GENOMIC DNA]</scope>
</reference>
<evidence type="ECO:0000313" key="2">
    <source>
        <dbReference type="Proteomes" id="UP000231071"/>
    </source>
</evidence>
<proteinExistence type="predicted"/>
<dbReference type="Gene3D" id="3.90.550.10">
    <property type="entry name" value="Spore Coat Polysaccharide Biosynthesis Protein SpsA, Chain A"/>
    <property type="match status" value="1"/>
</dbReference>
<dbReference type="InterPro" id="IPR029044">
    <property type="entry name" value="Nucleotide-diphossugar_trans"/>
</dbReference>